<accession>A0A537LP06</accession>
<evidence type="ECO:0000313" key="2">
    <source>
        <dbReference type="EMBL" id="TMJ09736.1"/>
    </source>
</evidence>
<proteinExistence type="predicted"/>
<sequence length="111" mass="12934">MRWSLCRQTHARLRKIVGALGFTHVDPSRIFCVRGYGSTYLPRAEQDRVLIHELLHIPRTFSGAIRPHRTPAFRINRKTVERFYQRYLAGSRRARARPAAGLRLRRPRSAG</sequence>
<feature type="domain" description="Putative phage metallopeptidase" evidence="1">
    <location>
        <begin position="8"/>
        <end position="85"/>
    </location>
</feature>
<dbReference type="AlphaFoldDB" id="A0A537LP06"/>
<dbReference type="EMBL" id="VBAM01000335">
    <property type="protein sequence ID" value="TMJ09736.1"/>
    <property type="molecule type" value="Genomic_DNA"/>
</dbReference>
<evidence type="ECO:0000259" key="1">
    <source>
        <dbReference type="Pfam" id="PF18894"/>
    </source>
</evidence>
<name>A0A537LP06_9BACT</name>
<organism evidence="2 3">
    <name type="scientific">Candidatus Segetimicrobium genomatis</name>
    <dbReference type="NCBI Taxonomy" id="2569760"/>
    <lineage>
        <taxon>Bacteria</taxon>
        <taxon>Bacillati</taxon>
        <taxon>Candidatus Sysuimicrobiota</taxon>
        <taxon>Candidatus Sysuimicrobiia</taxon>
        <taxon>Candidatus Sysuimicrobiales</taxon>
        <taxon>Candidatus Segetimicrobiaceae</taxon>
        <taxon>Candidatus Segetimicrobium</taxon>
    </lineage>
</organism>
<protein>
    <recommendedName>
        <fullName evidence="1">Putative phage metallopeptidase domain-containing protein</fullName>
    </recommendedName>
</protein>
<dbReference type="Proteomes" id="UP000320393">
    <property type="component" value="Unassembled WGS sequence"/>
</dbReference>
<comment type="caution">
    <text evidence="2">The sequence shown here is derived from an EMBL/GenBank/DDBJ whole genome shotgun (WGS) entry which is preliminary data.</text>
</comment>
<gene>
    <name evidence="2" type="ORF">E6H02_08795</name>
</gene>
<evidence type="ECO:0000313" key="3">
    <source>
        <dbReference type="Proteomes" id="UP000320393"/>
    </source>
</evidence>
<dbReference type="InterPro" id="IPR043998">
    <property type="entry name" value="Put_Metallopep"/>
</dbReference>
<reference evidence="2 3" key="1">
    <citation type="journal article" date="2019" name="Nat. Microbiol.">
        <title>Mediterranean grassland soil C-N compound turnover is dependent on rainfall and depth, and is mediated by genomically divergent microorganisms.</title>
        <authorList>
            <person name="Diamond S."/>
            <person name="Andeer P.F."/>
            <person name="Li Z."/>
            <person name="Crits-Christoph A."/>
            <person name="Burstein D."/>
            <person name="Anantharaman K."/>
            <person name="Lane K.R."/>
            <person name="Thomas B.C."/>
            <person name="Pan C."/>
            <person name="Northen T.R."/>
            <person name="Banfield J.F."/>
        </authorList>
    </citation>
    <scope>NUCLEOTIDE SEQUENCE [LARGE SCALE GENOMIC DNA]</scope>
    <source>
        <strain evidence="2">NP_5</strain>
    </source>
</reference>
<dbReference type="Pfam" id="PF18894">
    <property type="entry name" value="PhageMetallopep"/>
    <property type="match status" value="1"/>
</dbReference>